<keyword evidence="2" id="KW-0732">Signal</keyword>
<organism evidence="4 5">
    <name type="scientific">Turneriella parva (strain ATCC BAA-1111 / DSM 21527 / NCTC 11395 / H)</name>
    <name type="common">Leptospira parva</name>
    <dbReference type="NCBI Taxonomy" id="869212"/>
    <lineage>
        <taxon>Bacteria</taxon>
        <taxon>Pseudomonadati</taxon>
        <taxon>Spirochaetota</taxon>
        <taxon>Spirochaetia</taxon>
        <taxon>Leptospirales</taxon>
        <taxon>Leptospiraceae</taxon>
        <taxon>Turneriella</taxon>
    </lineage>
</organism>
<dbReference type="KEGG" id="tpx:Turpa_0886"/>
<dbReference type="Pfam" id="PF00691">
    <property type="entry name" value="OmpA"/>
    <property type="match status" value="1"/>
</dbReference>
<dbReference type="SUPFAM" id="SSF103088">
    <property type="entry name" value="OmpA-like"/>
    <property type="match status" value="1"/>
</dbReference>
<dbReference type="RefSeq" id="WP_014802055.1">
    <property type="nucleotide sequence ID" value="NC_018020.1"/>
</dbReference>
<proteinExistence type="predicted"/>
<gene>
    <name evidence="4" type="ordered locus">Turpa_0886</name>
</gene>
<dbReference type="PROSITE" id="PS51123">
    <property type="entry name" value="OMPA_2"/>
    <property type="match status" value="1"/>
</dbReference>
<reference evidence="4 5" key="1">
    <citation type="submission" date="2012-06" db="EMBL/GenBank/DDBJ databases">
        <title>The complete chromosome of genome of Turneriella parva DSM 21527.</title>
        <authorList>
            <consortium name="US DOE Joint Genome Institute (JGI-PGF)"/>
            <person name="Lucas S."/>
            <person name="Han J."/>
            <person name="Lapidus A."/>
            <person name="Bruce D."/>
            <person name="Goodwin L."/>
            <person name="Pitluck S."/>
            <person name="Peters L."/>
            <person name="Kyrpides N."/>
            <person name="Mavromatis K."/>
            <person name="Ivanova N."/>
            <person name="Mikhailova N."/>
            <person name="Chertkov O."/>
            <person name="Detter J.C."/>
            <person name="Tapia R."/>
            <person name="Han C."/>
            <person name="Land M."/>
            <person name="Hauser L."/>
            <person name="Markowitz V."/>
            <person name="Cheng J.-F."/>
            <person name="Hugenholtz P."/>
            <person name="Woyke T."/>
            <person name="Wu D."/>
            <person name="Gronow S."/>
            <person name="Wellnitz S."/>
            <person name="Brambilla E."/>
            <person name="Klenk H.-P."/>
            <person name="Eisen J.A."/>
        </authorList>
    </citation>
    <scope>NUCLEOTIDE SEQUENCE [LARGE SCALE GENOMIC DNA]</scope>
    <source>
        <strain evidence="5">ATCC BAA-1111 / DSM 21527 / NCTC 11395 / H</strain>
    </source>
</reference>
<evidence type="ECO:0000256" key="2">
    <source>
        <dbReference type="SAM" id="SignalP"/>
    </source>
</evidence>
<dbReference type="OrthoDB" id="9814546at2"/>
<dbReference type="GO" id="GO:0016020">
    <property type="term" value="C:membrane"/>
    <property type="evidence" value="ECO:0007669"/>
    <property type="project" value="UniProtKB-UniRule"/>
</dbReference>
<sequence length="176" mass="18644">MEVKKISILCLILIAGFAAACGSTDKKADASAAGATDGTASASSRSFGGDDLIVDQANQQLAKVPVVGFPPFSTTMPMTQFDQYGENAATVAKGIVASMPAGYKLQIIGHANQHASKSAAYTKSLSQQRAKYVYNYFAKKGLDKSKMTYVGVGNSEPDPNLSHADNRRVTFKLVKK</sequence>
<evidence type="ECO:0000313" key="4">
    <source>
        <dbReference type="EMBL" id="AFM11537.1"/>
    </source>
</evidence>
<keyword evidence="5" id="KW-1185">Reference proteome</keyword>
<evidence type="ECO:0000256" key="1">
    <source>
        <dbReference type="PROSITE-ProRule" id="PRU00473"/>
    </source>
</evidence>
<dbReference type="HOGENOM" id="CLU_1524482_0_0_12"/>
<dbReference type="InterPro" id="IPR036737">
    <property type="entry name" value="OmpA-like_sf"/>
</dbReference>
<evidence type="ECO:0000313" key="5">
    <source>
        <dbReference type="Proteomes" id="UP000006048"/>
    </source>
</evidence>
<accession>I4B2N0</accession>
<dbReference type="Proteomes" id="UP000006048">
    <property type="component" value="Chromosome"/>
</dbReference>
<dbReference type="AlphaFoldDB" id="I4B2N0"/>
<dbReference type="InterPro" id="IPR006665">
    <property type="entry name" value="OmpA-like"/>
</dbReference>
<evidence type="ECO:0000259" key="3">
    <source>
        <dbReference type="PROSITE" id="PS51123"/>
    </source>
</evidence>
<name>I4B2N0_TURPD</name>
<protein>
    <submittedName>
        <fullName evidence="4">OmpA/MotB domain protein</fullName>
    </submittedName>
</protein>
<dbReference type="STRING" id="869212.Turpa_0886"/>
<dbReference type="EMBL" id="CP002959">
    <property type="protein sequence ID" value="AFM11537.1"/>
    <property type="molecule type" value="Genomic_DNA"/>
</dbReference>
<dbReference type="PROSITE" id="PS51257">
    <property type="entry name" value="PROKAR_LIPOPROTEIN"/>
    <property type="match status" value="1"/>
</dbReference>
<keyword evidence="1" id="KW-0472">Membrane</keyword>
<dbReference type="Gene3D" id="3.30.1330.60">
    <property type="entry name" value="OmpA-like domain"/>
    <property type="match status" value="1"/>
</dbReference>
<feature type="signal peptide" evidence="2">
    <location>
        <begin position="1"/>
        <end position="20"/>
    </location>
</feature>
<feature type="chain" id="PRO_5003686644" evidence="2">
    <location>
        <begin position="21"/>
        <end position="176"/>
    </location>
</feature>
<feature type="domain" description="OmpA-like" evidence="3">
    <location>
        <begin position="56"/>
        <end position="176"/>
    </location>
</feature>